<evidence type="ECO:0000259" key="1">
    <source>
        <dbReference type="PROSITE" id="PS51186"/>
    </source>
</evidence>
<dbReference type="InterPro" id="IPR000182">
    <property type="entry name" value="GNAT_dom"/>
</dbReference>
<dbReference type="AlphaFoldDB" id="A0A1M5K4S0"/>
<dbReference type="EMBL" id="FQWL01000002">
    <property type="protein sequence ID" value="SHG47818.1"/>
    <property type="molecule type" value="Genomic_DNA"/>
</dbReference>
<dbReference type="CDD" id="cd04301">
    <property type="entry name" value="NAT_SF"/>
    <property type="match status" value="1"/>
</dbReference>
<feature type="domain" description="N-acetyltransferase" evidence="1">
    <location>
        <begin position="114"/>
        <end position="243"/>
    </location>
</feature>
<sequence length="243" mass="27824">MDLKKRNIDNLTSLWQLVNRKADTYVIGNAFDYGAIAYSDWPNKLWFINKPEQGDIDIAKKIIASSSTKITVPHWEIEGNEYESLLLDNGFEKVLEQVGMVLDLSKRVFTPSKLKLQKVENKDSAQLWESLFQKAFNYKIHRELILKSLDEIEYLIAYDETSPVGTALTYTTGNEIIGIHSMGIIPEMRRKGYAEKMMHSMLYEAVKKGYSHATLQASAMGKGLYEKLGFEEQFSMTNYALVQ</sequence>
<dbReference type="OrthoDB" id="1096234at2"/>
<gene>
    <name evidence="2" type="ORF">SAMN04488116_1384</name>
</gene>
<name>A0A1M5K4S0_9FLAO</name>
<evidence type="ECO:0000313" key="3">
    <source>
        <dbReference type="Proteomes" id="UP000184532"/>
    </source>
</evidence>
<dbReference type="InterPro" id="IPR016181">
    <property type="entry name" value="Acyl_CoA_acyltransferase"/>
</dbReference>
<proteinExistence type="predicted"/>
<dbReference type="STRING" id="570519.SAMN04488116_1384"/>
<reference evidence="3" key="1">
    <citation type="submission" date="2016-11" db="EMBL/GenBank/DDBJ databases">
        <authorList>
            <person name="Varghese N."/>
            <person name="Submissions S."/>
        </authorList>
    </citation>
    <scope>NUCLEOTIDE SEQUENCE [LARGE SCALE GENOMIC DNA]</scope>
    <source>
        <strain evidence="3">DSM 22638</strain>
    </source>
</reference>
<dbReference type="GO" id="GO:0016747">
    <property type="term" value="F:acyltransferase activity, transferring groups other than amino-acyl groups"/>
    <property type="evidence" value="ECO:0007669"/>
    <property type="project" value="InterPro"/>
</dbReference>
<dbReference type="Gene3D" id="3.40.630.30">
    <property type="match status" value="1"/>
</dbReference>
<keyword evidence="3" id="KW-1185">Reference proteome</keyword>
<protein>
    <submittedName>
        <fullName evidence="2">Acetyltransferase (GNAT) domain-containing protein</fullName>
    </submittedName>
</protein>
<dbReference type="Proteomes" id="UP000184532">
    <property type="component" value="Unassembled WGS sequence"/>
</dbReference>
<keyword evidence="2" id="KW-0808">Transferase</keyword>
<organism evidence="2 3">
    <name type="scientific">Flagellimonas flava</name>
    <dbReference type="NCBI Taxonomy" id="570519"/>
    <lineage>
        <taxon>Bacteria</taxon>
        <taxon>Pseudomonadati</taxon>
        <taxon>Bacteroidota</taxon>
        <taxon>Flavobacteriia</taxon>
        <taxon>Flavobacteriales</taxon>
        <taxon>Flavobacteriaceae</taxon>
        <taxon>Flagellimonas</taxon>
    </lineage>
</organism>
<dbReference type="RefSeq" id="WP_073177687.1">
    <property type="nucleotide sequence ID" value="NZ_FQWL01000002.1"/>
</dbReference>
<evidence type="ECO:0000313" key="2">
    <source>
        <dbReference type="EMBL" id="SHG47818.1"/>
    </source>
</evidence>
<dbReference type="Pfam" id="PF13508">
    <property type="entry name" value="Acetyltransf_7"/>
    <property type="match status" value="1"/>
</dbReference>
<accession>A0A1M5K4S0</accession>
<dbReference type="SUPFAM" id="SSF55729">
    <property type="entry name" value="Acyl-CoA N-acyltransferases (Nat)"/>
    <property type="match status" value="1"/>
</dbReference>
<dbReference type="PROSITE" id="PS51186">
    <property type="entry name" value="GNAT"/>
    <property type="match status" value="1"/>
</dbReference>